<evidence type="ECO:0000259" key="2">
    <source>
        <dbReference type="Pfam" id="PF00440"/>
    </source>
</evidence>
<name>A0ABS5ARR5_9PSEU</name>
<keyword evidence="1" id="KW-0238">DNA-binding</keyword>
<accession>A0ABS5ARR5</accession>
<dbReference type="Proteomes" id="UP001519363">
    <property type="component" value="Unassembled WGS sequence"/>
</dbReference>
<reference evidence="3 4" key="1">
    <citation type="submission" date="2021-03" db="EMBL/GenBank/DDBJ databases">
        <title>Sequencing the genomes of 1000 actinobacteria strains.</title>
        <authorList>
            <person name="Klenk H.-P."/>
        </authorList>
    </citation>
    <scope>NUCLEOTIDE SEQUENCE [LARGE SCALE GENOMIC DNA]</scope>
    <source>
        <strain evidence="3 4">DSM 44580</strain>
    </source>
</reference>
<sequence length="212" mass="23172">MSALTSAQVHLVLAAERLFAERGLEGVSLRQIGTAAGMANNSAVQYHFQTKDRLIAAIFGHRLPVLHQHLAELLADTRPEDLRGWVGCQVTALLTQAERPHSHYLGFLAMLLQHGRWEVFLGVPEDMRETTFRIQQALDDLLVPLPGPLRSQRIRGAMRLVVRTAADRERARVLGRPVLPLAVETGDLVDSVTGFLAAPASPETLAALAAGR</sequence>
<organism evidence="3 4">
    <name type="scientific">Crossiella equi</name>
    <dbReference type="NCBI Taxonomy" id="130796"/>
    <lineage>
        <taxon>Bacteria</taxon>
        <taxon>Bacillati</taxon>
        <taxon>Actinomycetota</taxon>
        <taxon>Actinomycetes</taxon>
        <taxon>Pseudonocardiales</taxon>
        <taxon>Pseudonocardiaceae</taxon>
        <taxon>Crossiella</taxon>
    </lineage>
</organism>
<comment type="caution">
    <text evidence="3">The sequence shown here is derived from an EMBL/GenBank/DDBJ whole genome shotgun (WGS) entry which is preliminary data.</text>
</comment>
<dbReference type="PANTHER" id="PTHR30055">
    <property type="entry name" value="HTH-TYPE TRANSCRIPTIONAL REGULATOR RUTR"/>
    <property type="match status" value="1"/>
</dbReference>
<evidence type="ECO:0000313" key="3">
    <source>
        <dbReference type="EMBL" id="MBP2479250.1"/>
    </source>
</evidence>
<gene>
    <name evidence="3" type="ORF">JOF53_008122</name>
</gene>
<dbReference type="InterPro" id="IPR050109">
    <property type="entry name" value="HTH-type_TetR-like_transc_reg"/>
</dbReference>
<feature type="domain" description="HTH tetR-type" evidence="2">
    <location>
        <begin position="13"/>
        <end position="58"/>
    </location>
</feature>
<keyword evidence="4" id="KW-1185">Reference proteome</keyword>
<dbReference type="InterPro" id="IPR001647">
    <property type="entry name" value="HTH_TetR"/>
</dbReference>
<dbReference type="RefSeq" id="WP_086786503.1">
    <property type="nucleotide sequence ID" value="NZ_JAGIOO010000001.1"/>
</dbReference>
<evidence type="ECO:0000256" key="1">
    <source>
        <dbReference type="ARBA" id="ARBA00023125"/>
    </source>
</evidence>
<dbReference type="Gene3D" id="1.10.357.10">
    <property type="entry name" value="Tetracycline Repressor, domain 2"/>
    <property type="match status" value="1"/>
</dbReference>
<dbReference type="EMBL" id="JAGIOO010000001">
    <property type="protein sequence ID" value="MBP2479250.1"/>
    <property type="molecule type" value="Genomic_DNA"/>
</dbReference>
<proteinExistence type="predicted"/>
<dbReference type="PANTHER" id="PTHR30055:SF235">
    <property type="entry name" value="TRANSCRIPTIONAL REGULATORY PROTEIN"/>
    <property type="match status" value="1"/>
</dbReference>
<dbReference type="Pfam" id="PF00440">
    <property type="entry name" value="TetR_N"/>
    <property type="match status" value="1"/>
</dbReference>
<evidence type="ECO:0000313" key="4">
    <source>
        <dbReference type="Proteomes" id="UP001519363"/>
    </source>
</evidence>
<dbReference type="InterPro" id="IPR009057">
    <property type="entry name" value="Homeodomain-like_sf"/>
</dbReference>
<protein>
    <submittedName>
        <fullName evidence="3">AcrR family transcriptional regulator</fullName>
    </submittedName>
</protein>
<dbReference type="SUPFAM" id="SSF46689">
    <property type="entry name" value="Homeodomain-like"/>
    <property type="match status" value="1"/>
</dbReference>